<feature type="transmembrane region" description="Helical" evidence="1">
    <location>
        <begin position="7"/>
        <end position="23"/>
    </location>
</feature>
<name>A0A1G5X0H1_9EURY</name>
<keyword evidence="1" id="KW-1133">Transmembrane helix</keyword>
<keyword evidence="3" id="KW-1185">Reference proteome</keyword>
<gene>
    <name evidence="2" type="ORF">SAMN02910315_01857</name>
</gene>
<dbReference type="EMBL" id="FMXB01000015">
    <property type="protein sequence ID" value="SDA63782.1"/>
    <property type="molecule type" value="Genomic_DNA"/>
</dbReference>
<dbReference type="STRING" id="230361.sm9_0169"/>
<dbReference type="Proteomes" id="UP000323439">
    <property type="component" value="Unassembled WGS sequence"/>
</dbReference>
<proteinExistence type="predicted"/>
<sequence length="133" mass="15580">MNLKRIGIILIFIGIAFSVFFVGNHKYLVPALTITVLGFFITLVGFLTDVKRRKDINDQLDVDIGSVIQPLISKYSNLNKEYKSQLGEKEYIQKRLEMNRGLERELKEKLPYLESREIKKIVIEFNREQDKMN</sequence>
<reference evidence="2 3" key="1">
    <citation type="submission" date="2016-10" db="EMBL/GenBank/DDBJ databases">
        <authorList>
            <person name="Varghese N."/>
            <person name="Submissions S."/>
        </authorList>
    </citation>
    <scope>NUCLEOTIDE SEQUENCE [LARGE SCALE GENOMIC DNA]</scope>
    <source>
        <strain evidence="2 3">DSM 16643</strain>
    </source>
</reference>
<accession>A0A1G5X0H1</accession>
<dbReference type="AlphaFoldDB" id="A0A1G5X0H1"/>
<keyword evidence="1" id="KW-0812">Transmembrane</keyword>
<evidence type="ECO:0000256" key="1">
    <source>
        <dbReference type="SAM" id="Phobius"/>
    </source>
</evidence>
<dbReference type="OrthoDB" id="77256at2157"/>
<keyword evidence="1" id="KW-0472">Membrane</keyword>
<organism evidence="2 3">
    <name type="scientific">Methanobrevibacter millerae</name>
    <dbReference type="NCBI Taxonomy" id="230361"/>
    <lineage>
        <taxon>Archaea</taxon>
        <taxon>Methanobacteriati</taxon>
        <taxon>Methanobacteriota</taxon>
        <taxon>Methanomada group</taxon>
        <taxon>Methanobacteria</taxon>
        <taxon>Methanobacteriales</taxon>
        <taxon>Methanobacteriaceae</taxon>
        <taxon>Methanobrevibacter</taxon>
    </lineage>
</organism>
<evidence type="ECO:0000313" key="2">
    <source>
        <dbReference type="EMBL" id="SDA63782.1"/>
    </source>
</evidence>
<feature type="transmembrane region" description="Helical" evidence="1">
    <location>
        <begin position="29"/>
        <end position="47"/>
    </location>
</feature>
<evidence type="ECO:0000313" key="3">
    <source>
        <dbReference type="Proteomes" id="UP000323439"/>
    </source>
</evidence>
<dbReference type="RefSeq" id="WP_149732370.1">
    <property type="nucleotide sequence ID" value="NZ_FMXB01000015.1"/>
</dbReference>
<protein>
    <submittedName>
        <fullName evidence="2">Uncharacterized protein</fullName>
    </submittedName>
</protein>